<protein>
    <submittedName>
        <fullName evidence="1">Uncharacterized protein</fullName>
    </submittedName>
</protein>
<evidence type="ECO:0000313" key="2">
    <source>
        <dbReference type="Proteomes" id="UP001283361"/>
    </source>
</evidence>
<organism evidence="1 2">
    <name type="scientific">Elysia crispata</name>
    <name type="common">lettuce slug</name>
    <dbReference type="NCBI Taxonomy" id="231223"/>
    <lineage>
        <taxon>Eukaryota</taxon>
        <taxon>Metazoa</taxon>
        <taxon>Spiralia</taxon>
        <taxon>Lophotrochozoa</taxon>
        <taxon>Mollusca</taxon>
        <taxon>Gastropoda</taxon>
        <taxon>Heterobranchia</taxon>
        <taxon>Euthyneura</taxon>
        <taxon>Panpulmonata</taxon>
        <taxon>Sacoglossa</taxon>
        <taxon>Placobranchoidea</taxon>
        <taxon>Plakobranchidae</taxon>
        <taxon>Elysia</taxon>
    </lineage>
</organism>
<keyword evidence="2" id="KW-1185">Reference proteome</keyword>
<gene>
    <name evidence="1" type="ORF">RRG08_056669</name>
</gene>
<dbReference type="EMBL" id="JAWDGP010006255">
    <property type="protein sequence ID" value="KAK3744531.1"/>
    <property type="molecule type" value="Genomic_DNA"/>
</dbReference>
<comment type="caution">
    <text evidence="1">The sequence shown here is derived from an EMBL/GenBank/DDBJ whole genome shotgun (WGS) entry which is preliminary data.</text>
</comment>
<reference evidence="1" key="1">
    <citation type="journal article" date="2023" name="G3 (Bethesda)">
        <title>A reference genome for the long-term kleptoplast-retaining sea slug Elysia crispata morphotype clarki.</title>
        <authorList>
            <person name="Eastman K.E."/>
            <person name="Pendleton A.L."/>
            <person name="Shaikh M.A."/>
            <person name="Suttiyut T."/>
            <person name="Ogas R."/>
            <person name="Tomko P."/>
            <person name="Gavelis G."/>
            <person name="Widhalm J.R."/>
            <person name="Wisecaver J.H."/>
        </authorList>
    </citation>
    <scope>NUCLEOTIDE SEQUENCE</scope>
    <source>
        <strain evidence="1">ECLA1</strain>
    </source>
</reference>
<accession>A0AAE0YFY9</accession>
<dbReference type="Proteomes" id="UP001283361">
    <property type="component" value="Unassembled WGS sequence"/>
</dbReference>
<name>A0AAE0YFY9_9GAST</name>
<sequence>MLSPPLCVPCGIGDFTSSSADVNLIESLNQRFLRLVSRSAGVREATSVQVTARGAGLVKGPECLVFRLDPDGAARLLRYTSLQVFNPLNGRFLGLKFKILEVILGFYNSRDLSNLWLWSDYKCPEVWCLTVHCPSAHHHYQRIDLETRSFWSLK</sequence>
<proteinExistence type="predicted"/>
<dbReference type="AlphaFoldDB" id="A0AAE0YFY9"/>
<evidence type="ECO:0000313" key="1">
    <source>
        <dbReference type="EMBL" id="KAK3744531.1"/>
    </source>
</evidence>